<name>S8AHS4_DACHA</name>
<proteinExistence type="predicted"/>
<dbReference type="EMBL" id="AQGS01000283">
    <property type="protein sequence ID" value="EPS40701.1"/>
    <property type="molecule type" value="Genomic_DNA"/>
</dbReference>
<dbReference type="AlphaFoldDB" id="S8AHS4"/>
<protein>
    <submittedName>
        <fullName evidence="3">Uncharacterized protein</fullName>
    </submittedName>
</protein>
<reference evidence="3 4" key="1">
    <citation type="journal article" date="2013" name="PLoS Genet.">
        <title>Genomic mechanisms accounting for the adaptation to parasitism in nematode-trapping fungi.</title>
        <authorList>
            <person name="Meerupati T."/>
            <person name="Andersson K.M."/>
            <person name="Friman E."/>
            <person name="Kumar D."/>
            <person name="Tunlid A."/>
            <person name="Ahren D."/>
        </authorList>
    </citation>
    <scope>NUCLEOTIDE SEQUENCE [LARGE SCALE GENOMIC DNA]</scope>
    <source>
        <strain evidence="3 4">CBS 200.50</strain>
    </source>
</reference>
<feature type="transmembrane region" description="Helical" evidence="2">
    <location>
        <begin position="89"/>
        <end position="112"/>
    </location>
</feature>
<sequence>MHRKTTSRLAFFGVSNLYRVNETQSASRSKPEFVTSAWWTAIRYYQWLTSLIALVYVNITGNQQPLYLSSEFDYVPGDLPAFRHGEGGWGYTVITASLATYLGFIIFPFIFFFANIALSPLEGFIVEIVIILLWMVALVGDIAALVGFIHTRQQHEFITGFSQAALIVALVFFVVDIIGSVLTFRMAYRQITPDWQQKGAARNAARLRARRAAAEAATAEAEPEVTTPLTTTPPQSNFRVMSAHPVHTDAPKPGDRFSRDQEVDDRIAAVAAPPTYFYATSSSHGRGASDRGSTVYDPEAGDTELPTYSAKSDKTIR</sequence>
<keyword evidence="2" id="KW-0472">Membrane</keyword>
<feature type="compositionally biased region" description="Low complexity" evidence="1">
    <location>
        <begin position="216"/>
        <end position="234"/>
    </location>
</feature>
<feature type="transmembrane region" description="Helical" evidence="2">
    <location>
        <begin position="161"/>
        <end position="184"/>
    </location>
</feature>
<dbReference type="OMA" id="MAYRQIT"/>
<dbReference type="Proteomes" id="UP000015100">
    <property type="component" value="Unassembled WGS sequence"/>
</dbReference>
<evidence type="ECO:0000313" key="3">
    <source>
        <dbReference type="EMBL" id="EPS40701.1"/>
    </source>
</evidence>
<dbReference type="OrthoDB" id="5382854at2759"/>
<evidence type="ECO:0000313" key="4">
    <source>
        <dbReference type="Proteomes" id="UP000015100"/>
    </source>
</evidence>
<comment type="caution">
    <text evidence="3">The sequence shown here is derived from an EMBL/GenBank/DDBJ whole genome shotgun (WGS) entry which is preliminary data.</text>
</comment>
<organism evidence="3 4">
    <name type="scientific">Dactylellina haptotyla (strain CBS 200.50)</name>
    <name type="common">Nematode-trapping fungus</name>
    <name type="synonym">Monacrosporium haptotylum</name>
    <dbReference type="NCBI Taxonomy" id="1284197"/>
    <lineage>
        <taxon>Eukaryota</taxon>
        <taxon>Fungi</taxon>
        <taxon>Dikarya</taxon>
        <taxon>Ascomycota</taxon>
        <taxon>Pezizomycotina</taxon>
        <taxon>Orbiliomycetes</taxon>
        <taxon>Orbiliales</taxon>
        <taxon>Orbiliaceae</taxon>
        <taxon>Dactylellina</taxon>
    </lineage>
</organism>
<reference evidence="4" key="2">
    <citation type="submission" date="2013-04" db="EMBL/GenBank/DDBJ databases">
        <title>Genomic mechanisms accounting for the adaptation to parasitism in nematode-trapping fungi.</title>
        <authorList>
            <person name="Ahren D.G."/>
        </authorList>
    </citation>
    <scope>NUCLEOTIDE SEQUENCE [LARGE SCALE GENOMIC DNA]</scope>
    <source>
        <strain evidence="4">CBS 200.50</strain>
    </source>
</reference>
<keyword evidence="2" id="KW-0812">Transmembrane</keyword>
<feature type="region of interest" description="Disordered" evidence="1">
    <location>
        <begin position="216"/>
        <end position="237"/>
    </location>
</feature>
<feature type="region of interest" description="Disordered" evidence="1">
    <location>
        <begin position="278"/>
        <end position="317"/>
    </location>
</feature>
<dbReference type="HOGENOM" id="CLU_834131_0_0_1"/>
<evidence type="ECO:0000256" key="2">
    <source>
        <dbReference type="SAM" id="Phobius"/>
    </source>
</evidence>
<keyword evidence="4" id="KW-1185">Reference proteome</keyword>
<evidence type="ECO:0000256" key="1">
    <source>
        <dbReference type="SAM" id="MobiDB-lite"/>
    </source>
</evidence>
<gene>
    <name evidence="3" type="ORF">H072_5421</name>
</gene>
<keyword evidence="2" id="KW-1133">Transmembrane helix</keyword>
<feature type="transmembrane region" description="Helical" evidence="2">
    <location>
        <begin position="124"/>
        <end position="149"/>
    </location>
</feature>
<accession>S8AHS4</accession>